<feature type="coiled-coil region" evidence="1">
    <location>
        <begin position="112"/>
        <end position="171"/>
    </location>
</feature>
<organism evidence="2 3">
    <name type="scientific">Batillaria attramentaria</name>
    <dbReference type="NCBI Taxonomy" id="370345"/>
    <lineage>
        <taxon>Eukaryota</taxon>
        <taxon>Metazoa</taxon>
        <taxon>Spiralia</taxon>
        <taxon>Lophotrochozoa</taxon>
        <taxon>Mollusca</taxon>
        <taxon>Gastropoda</taxon>
        <taxon>Caenogastropoda</taxon>
        <taxon>Sorbeoconcha</taxon>
        <taxon>Cerithioidea</taxon>
        <taxon>Batillariidae</taxon>
        <taxon>Batillaria</taxon>
    </lineage>
</organism>
<accession>A0ABD0L6R7</accession>
<dbReference type="PANTHER" id="PTHR21468">
    <property type="entry name" value="HSD9"/>
    <property type="match status" value="1"/>
</dbReference>
<keyword evidence="3" id="KW-1185">Reference proteome</keyword>
<evidence type="ECO:0000313" key="2">
    <source>
        <dbReference type="EMBL" id="KAK7494832.1"/>
    </source>
</evidence>
<reference evidence="2 3" key="1">
    <citation type="journal article" date="2023" name="Sci. Data">
        <title>Genome assembly of the Korean intertidal mud-creeper Batillaria attramentaria.</title>
        <authorList>
            <person name="Patra A.K."/>
            <person name="Ho P.T."/>
            <person name="Jun S."/>
            <person name="Lee S.J."/>
            <person name="Kim Y."/>
            <person name="Won Y.J."/>
        </authorList>
    </citation>
    <scope>NUCLEOTIDE SEQUENCE [LARGE SCALE GENOMIC DNA]</scope>
    <source>
        <strain evidence="2">Wonlab-2016</strain>
    </source>
</reference>
<keyword evidence="1" id="KW-0175">Coiled coil</keyword>
<sequence>MGKKGKKGKKKGKTKEPQMTAKEAILAYQINIVEKKLEDVRYEIRGWEEKNRRHEERNIKLKEEQEMLLQHLLRTARDVNRVFENEEIKTRDDVIVAMKDKWARQREREKELEDVKSQIARKMVEIDEVQRDVDTWNLYRDVGSQTHDTHIRLLEQELADMQNSFDEMSAHLHRNLLKTKADIEKYTDDTLSQQKDKASDRAMAQLDKKDRQEVLDNDWLKKEVQIHQAETAKIQERVEDLEHTNLEMMSRLFDCTIEDLKVSRNFFLTQFEDAENLDHAGILEMDLACLSPLEPDRASLASAPVKKKKERAASATQKAVEDRVFSMVTKTESHHESDEESESELDIHSLTLEEEDYEDYLHLGPVELKLLSVAGVGMHLHEPMRPTSAELAMKACAPDIWPVTQPMLKKAVTPRPLADDD</sequence>
<evidence type="ECO:0000256" key="1">
    <source>
        <dbReference type="SAM" id="Coils"/>
    </source>
</evidence>
<comment type="caution">
    <text evidence="2">The sequence shown here is derived from an EMBL/GenBank/DDBJ whole genome shotgun (WGS) entry which is preliminary data.</text>
</comment>
<feature type="coiled-coil region" evidence="1">
    <location>
        <begin position="30"/>
        <end position="64"/>
    </location>
</feature>
<name>A0ABD0L6R7_9CAEN</name>
<dbReference type="EMBL" id="JACVVK020000080">
    <property type="protein sequence ID" value="KAK7494832.1"/>
    <property type="molecule type" value="Genomic_DNA"/>
</dbReference>
<dbReference type="PANTHER" id="PTHR21468:SF1">
    <property type="entry name" value="COILED-COIL DOMAIN-CONTAINING PROTEIN 83"/>
    <property type="match status" value="1"/>
</dbReference>
<dbReference type="Proteomes" id="UP001519460">
    <property type="component" value="Unassembled WGS sequence"/>
</dbReference>
<evidence type="ECO:0000313" key="3">
    <source>
        <dbReference type="Proteomes" id="UP001519460"/>
    </source>
</evidence>
<evidence type="ECO:0008006" key="4">
    <source>
        <dbReference type="Google" id="ProtNLM"/>
    </source>
</evidence>
<protein>
    <recommendedName>
        <fullName evidence="4">Coiled-coil domain-containing protein 83</fullName>
    </recommendedName>
</protein>
<gene>
    <name evidence="2" type="ORF">BaRGS_00013959</name>
</gene>
<proteinExistence type="predicted"/>
<dbReference type="AlphaFoldDB" id="A0ABD0L6R7"/>
<dbReference type="InterPro" id="IPR026702">
    <property type="entry name" value="CCDC83"/>
</dbReference>